<feature type="region of interest" description="Disordered" evidence="1">
    <location>
        <begin position="1"/>
        <end position="20"/>
    </location>
</feature>
<dbReference type="Proteomes" id="UP000764837">
    <property type="component" value="Unassembled WGS sequence"/>
</dbReference>
<organism evidence="2 3">
    <name type="scientific">Micromonospora luteifusca</name>
    <dbReference type="NCBI Taxonomy" id="709860"/>
    <lineage>
        <taxon>Bacteria</taxon>
        <taxon>Bacillati</taxon>
        <taxon>Actinomycetota</taxon>
        <taxon>Actinomycetes</taxon>
        <taxon>Micromonosporales</taxon>
        <taxon>Micromonosporaceae</taxon>
        <taxon>Micromonospora</taxon>
    </lineage>
</organism>
<dbReference type="RefSeq" id="WP_204944712.1">
    <property type="nucleotide sequence ID" value="NZ_JAFBBP010000001.1"/>
</dbReference>
<proteinExistence type="predicted"/>
<evidence type="ECO:0000256" key="1">
    <source>
        <dbReference type="SAM" id="MobiDB-lite"/>
    </source>
</evidence>
<protein>
    <submittedName>
        <fullName evidence="2">Uncharacterized protein</fullName>
    </submittedName>
</protein>
<evidence type="ECO:0000313" key="2">
    <source>
        <dbReference type="EMBL" id="MBM7494079.1"/>
    </source>
</evidence>
<sequence length="66" mass="7253">MDTVGVQRQHGARARLRTPEVPPGGWHALLTRLAGPAGLRHVVPLRPVNRLNHPLMTMDGDEPGYL</sequence>
<accession>A0ABS2M1P4</accession>
<name>A0ABS2M1P4_9ACTN</name>
<gene>
    <name evidence="2" type="ORF">JOD64_005301</name>
</gene>
<evidence type="ECO:0000313" key="3">
    <source>
        <dbReference type="Proteomes" id="UP000764837"/>
    </source>
</evidence>
<comment type="caution">
    <text evidence="2">The sequence shown here is derived from an EMBL/GenBank/DDBJ whole genome shotgun (WGS) entry which is preliminary data.</text>
</comment>
<dbReference type="EMBL" id="JAFBBP010000001">
    <property type="protein sequence ID" value="MBM7494079.1"/>
    <property type="molecule type" value="Genomic_DNA"/>
</dbReference>
<reference evidence="2 3" key="1">
    <citation type="submission" date="2021-01" db="EMBL/GenBank/DDBJ databases">
        <title>Sequencing the genomes of 1000 actinobacteria strains.</title>
        <authorList>
            <person name="Klenk H.-P."/>
        </authorList>
    </citation>
    <scope>NUCLEOTIDE SEQUENCE [LARGE SCALE GENOMIC DNA]</scope>
    <source>
        <strain evidence="2 3">DSM 100204</strain>
    </source>
</reference>
<keyword evidence="3" id="KW-1185">Reference proteome</keyword>